<feature type="transmembrane region" description="Helical" evidence="1">
    <location>
        <begin position="86"/>
        <end position="110"/>
    </location>
</feature>
<reference evidence="2 3" key="1">
    <citation type="submission" date="2019-10" db="EMBL/GenBank/DDBJ databases">
        <title>Extracellular Electron Transfer in a Candidatus Methanoperedens spp. Enrichment Culture.</title>
        <authorList>
            <person name="Berger S."/>
            <person name="Rangel Shaw D."/>
            <person name="Berben T."/>
            <person name="In 'T Zandt M."/>
            <person name="Frank J."/>
            <person name="Reimann J."/>
            <person name="Jetten M.S.M."/>
            <person name="Welte C.U."/>
        </authorList>
    </citation>
    <scope>NUCLEOTIDE SEQUENCE [LARGE SCALE GENOMIC DNA]</scope>
    <source>
        <strain evidence="2">SB12</strain>
    </source>
</reference>
<dbReference type="InterPro" id="IPR009577">
    <property type="entry name" value="Sm_multidrug_ex"/>
</dbReference>
<comment type="caution">
    <text evidence="2">The sequence shown here is derived from an EMBL/GenBank/DDBJ whole genome shotgun (WGS) entry which is preliminary data.</text>
</comment>
<evidence type="ECO:0000256" key="1">
    <source>
        <dbReference type="SAM" id="Phobius"/>
    </source>
</evidence>
<dbReference type="AlphaFoldDB" id="A0A833H2F6"/>
<keyword evidence="1" id="KW-0812">Transmembrane</keyword>
<evidence type="ECO:0000313" key="3">
    <source>
        <dbReference type="Proteomes" id="UP000460298"/>
    </source>
</evidence>
<feature type="transmembrane region" description="Helical" evidence="1">
    <location>
        <begin position="32"/>
        <end position="54"/>
    </location>
</feature>
<protein>
    <submittedName>
        <fullName evidence="2">Small multi-drug export protein</fullName>
    </submittedName>
</protein>
<proteinExistence type="predicted"/>
<keyword evidence="1" id="KW-1133">Transmembrane helix</keyword>
<organism evidence="2 3">
    <name type="scientific">Leptonema illini</name>
    <dbReference type="NCBI Taxonomy" id="183"/>
    <lineage>
        <taxon>Bacteria</taxon>
        <taxon>Pseudomonadati</taxon>
        <taxon>Spirochaetota</taxon>
        <taxon>Spirochaetia</taxon>
        <taxon>Leptospirales</taxon>
        <taxon>Leptospiraceae</taxon>
        <taxon>Leptonema</taxon>
    </lineage>
</organism>
<feature type="transmembrane region" description="Helical" evidence="1">
    <location>
        <begin position="116"/>
        <end position="139"/>
    </location>
</feature>
<accession>A0A833H2F6</accession>
<name>A0A833H2F6_9LEPT</name>
<dbReference type="Proteomes" id="UP000460298">
    <property type="component" value="Unassembled WGS sequence"/>
</dbReference>
<feature type="transmembrane region" description="Helical" evidence="1">
    <location>
        <begin position="7"/>
        <end position="26"/>
    </location>
</feature>
<gene>
    <name evidence="2" type="ORF">F9K24_07965</name>
</gene>
<sequence length="170" mass="17879">MSTILQILTVMIVSVGFFWGGIPLGLTMNFSLLSAGVITIAGAECAVIAVLLLGTPVQNWIKRRFPLWIEKTTAGRVGRIWQSYGLLGLGFVSPILPGAPQSAVLALALGARPVRIFLSVSAGILFWGILSMSAVALGYHTFGNESVSASENNPGIVSDNVLVKAQGALR</sequence>
<keyword evidence="1" id="KW-0472">Membrane</keyword>
<dbReference type="EMBL" id="WBUI01000006">
    <property type="protein sequence ID" value="KAB2933274.1"/>
    <property type="molecule type" value="Genomic_DNA"/>
</dbReference>
<evidence type="ECO:0000313" key="2">
    <source>
        <dbReference type="EMBL" id="KAB2933274.1"/>
    </source>
</evidence>
<dbReference type="Pfam" id="PF06695">
    <property type="entry name" value="Sm_multidrug_ex"/>
    <property type="match status" value="1"/>
</dbReference>